<dbReference type="Proteomes" id="UP001623348">
    <property type="component" value="Unassembled WGS sequence"/>
</dbReference>
<proteinExistence type="predicted"/>
<comment type="caution">
    <text evidence="3">The sequence shown here is derived from an EMBL/GenBank/DDBJ whole genome shotgun (WGS) entry which is preliminary data.</text>
</comment>
<sequence length="273" mass="30076">MENTMNVPDSRCKWNTHIVRPKLANTHRSRKKGLRKGEERGKRGRTLLRRCEVTSAQSLSSNSEVLQRTASRPEESVISMECRFKICSENLKVYMKCYKPAHLEESETNTMALEIDCTNLISLSICAAKMGNCVCGAYVTGMNSTDSGNGTQWTIPILSVGFNFPLCITFGLVLGTLLYMPIIGLLLWQCRKNRKGKLASRQVVEGNELSMAAPVTGTEDLTYADLKFEKKGTKSASSNVIYTQIKPPRQKQRGEDAGAADAGVDASPKAEGK</sequence>
<feature type="region of interest" description="Disordered" evidence="1">
    <location>
        <begin position="23"/>
        <end position="42"/>
    </location>
</feature>
<name>A0ABC9XE99_GRUJA</name>
<feature type="region of interest" description="Disordered" evidence="1">
    <location>
        <begin position="232"/>
        <end position="273"/>
    </location>
</feature>
<evidence type="ECO:0000313" key="4">
    <source>
        <dbReference type="Proteomes" id="UP001623348"/>
    </source>
</evidence>
<reference evidence="3 4" key="1">
    <citation type="submission" date="2024-06" db="EMBL/GenBank/DDBJ databases">
        <title>The draft genome of Grus japonensis, version 3.</title>
        <authorList>
            <person name="Nabeshima K."/>
            <person name="Suzuki S."/>
            <person name="Onuma M."/>
        </authorList>
    </citation>
    <scope>NUCLEOTIDE SEQUENCE [LARGE SCALE GENOMIC DNA]</scope>
    <source>
        <strain evidence="3 4">451A</strain>
    </source>
</reference>
<keyword evidence="2" id="KW-0812">Transmembrane</keyword>
<evidence type="ECO:0000313" key="3">
    <source>
        <dbReference type="EMBL" id="GAB0195756.1"/>
    </source>
</evidence>
<accession>A0ABC9XE99</accession>
<dbReference type="EMBL" id="BAAFJT010000013">
    <property type="protein sequence ID" value="GAB0195756.1"/>
    <property type="molecule type" value="Genomic_DNA"/>
</dbReference>
<feature type="transmembrane region" description="Helical" evidence="2">
    <location>
        <begin position="162"/>
        <end position="188"/>
    </location>
</feature>
<gene>
    <name evidence="3" type="ORF">GRJ2_002040900</name>
</gene>
<keyword evidence="2" id="KW-1133">Transmembrane helix</keyword>
<keyword evidence="4" id="KW-1185">Reference proteome</keyword>
<keyword evidence="2" id="KW-0472">Membrane</keyword>
<dbReference type="AlphaFoldDB" id="A0ABC9XE99"/>
<feature type="compositionally biased region" description="Basic residues" evidence="1">
    <location>
        <begin position="25"/>
        <end position="34"/>
    </location>
</feature>
<evidence type="ECO:0000256" key="1">
    <source>
        <dbReference type="SAM" id="MobiDB-lite"/>
    </source>
</evidence>
<feature type="compositionally biased region" description="Low complexity" evidence="1">
    <location>
        <begin position="257"/>
        <end position="266"/>
    </location>
</feature>
<organism evidence="3 4">
    <name type="scientific">Grus japonensis</name>
    <name type="common">Japanese crane</name>
    <name type="synonym">Red-crowned crane</name>
    <dbReference type="NCBI Taxonomy" id="30415"/>
    <lineage>
        <taxon>Eukaryota</taxon>
        <taxon>Metazoa</taxon>
        <taxon>Chordata</taxon>
        <taxon>Craniata</taxon>
        <taxon>Vertebrata</taxon>
        <taxon>Euteleostomi</taxon>
        <taxon>Archelosauria</taxon>
        <taxon>Archosauria</taxon>
        <taxon>Dinosauria</taxon>
        <taxon>Saurischia</taxon>
        <taxon>Theropoda</taxon>
        <taxon>Coelurosauria</taxon>
        <taxon>Aves</taxon>
        <taxon>Neognathae</taxon>
        <taxon>Neoaves</taxon>
        <taxon>Gruiformes</taxon>
        <taxon>Gruidae</taxon>
        <taxon>Grus</taxon>
    </lineage>
</organism>
<evidence type="ECO:0000256" key="2">
    <source>
        <dbReference type="SAM" id="Phobius"/>
    </source>
</evidence>
<protein>
    <submittedName>
        <fullName evidence="3">Uncharacterized protein</fullName>
    </submittedName>
</protein>